<evidence type="ECO:0000313" key="5">
    <source>
        <dbReference type="Proteomes" id="UP000663873"/>
    </source>
</evidence>
<accession>A0A818F4E6</accession>
<name>A0A818F4E6_9BILA</name>
<feature type="compositionally biased region" description="Polar residues" evidence="1">
    <location>
        <begin position="84"/>
        <end position="95"/>
    </location>
</feature>
<keyword evidence="5" id="KW-1185">Reference proteome</keyword>
<dbReference type="EMBL" id="CAJOBP010001132">
    <property type="protein sequence ID" value="CAF4256738.1"/>
    <property type="molecule type" value="Genomic_DNA"/>
</dbReference>
<feature type="compositionally biased region" description="Basic and acidic residues" evidence="1">
    <location>
        <begin position="68"/>
        <end position="83"/>
    </location>
</feature>
<dbReference type="EMBL" id="CAJNXB010006174">
    <property type="protein sequence ID" value="CAF3469459.1"/>
    <property type="molecule type" value="Genomic_DNA"/>
</dbReference>
<dbReference type="AlphaFoldDB" id="A0A818F4E6"/>
<gene>
    <name evidence="2" type="ORF">TIS948_LOCUS33227</name>
    <name evidence="3" type="ORF">UJA718_LOCUS9897</name>
</gene>
<dbReference type="Proteomes" id="UP000663825">
    <property type="component" value="Unassembled WGS sequence"/>
</dbReference>
<organism evidence="2 4">
    <name type="scientific">Rotaria socialis</name>
    <dbReference type="NCBI Taxonomy" id="392032"/>
    <lineage>
        <taxon>Eukaryota</taxon>
        <taxon>Metazoa</taxon>
        <taxon>Spiralia</taxon>
        <taxon>Gnathifera</taxon>
        <taxon>Rotifera</taxon>
        <taxon>Eurotatoria</taxon>
        <taxon>Bdelloidea</taxon>
        <taxon>Philodinida</taxon>
        <taxon>Philodinidae</taxon>
        <taxon>Rotaria</taxon>
    </lineage>
</organism>
<evidence type="ECO:0000313" key="2">
    <source>
        <dbReference type="EMBL" id="CAF3469459.1"/>
    </source>
</evidence>
<proteinExistence type="predicted"/>
<dbReference type="OrthoDB" id="10002713at2759"/>
<sequence length="113" mass="13130">MGNDKNFVPTEDLPFRLIETPIGSAPFEDFQTIQCHRYNKPNNQSISQSRFEGYDAPPSLLPPPILPKRYDEPILKIPQRSDRQQLNSKKTSINTKNHRRKIHRKQITCCVLS</sequence>
<comment type="caution">
    <text evidence="2">The sequence shown here is derived from an EMBL/GenBank/DDBJ whole genome shotgun (WGS) entry which is preliminary data.</text>
</comment>
<evidence type="ECO:0000256" key="1">
    <source>
        <dbReference type="SAM" id="MobiDB-lite"/>
    </source>
</evidence>
<evidence type="ECO:0000313" key="4">
    <source>
        <dbReference type="Proteomes" id="UP000663825"/>
    </source>
</evidence>
<evidence type="ECO:0000313" key="3">
    <source>
        <dbReference type="EMBL" id="CAF4256738.1"/>
    </source>
</evidence>
<reference evidence="2" key="1">
    <citation type="submission" date="2021-02" db="EMBL/GenBank/DDBJ databases">
        <authorList>
            <person name="Nowell W R."/>
        </authorList>
    </citation>
    <scope>NUCLEOTIDE SEQUENCE</scope>
</reference>
<dbReference type="Proteomes" id="UP000663873">
    <property type="component" value="Unassembled WGS sequence"/>
</dbReference>
<protein>
    <submittedName>
        <fullName evidence="2">Uncharacterized protein</fullName>
    </submittedName>
</protein>
<feature type="region of interest" description="Disordered" evidence="1">
    <location>
        <begin position="44"/>
        <end position="99"/>
    </location>
</feature>